<dbReference type="Gene3D" id="3.60.110.10">
    <property type="entry name" value="Carbon-nitrogen hydrolase"/>
    <property type="match status" value="2"/>
</dbReference>
<keyword evidence="4" id="KW-1185">Reference proteome</keyword>
<feature type="domain" description="CN hydrolase" evidence="2">
    <location>
        <begin position="1"/>
        <end position="264"/>
    </location>
</feature>
<proteinExistence type="predicted"/>
<name>A0ABZ0GMY0_9GAMM</name>
<dbReference type="InterPro" id="IPR050345">
    <property type="entry name" value="Aliph_Amidase/BUP"/>
</dbReference>
<dbReference type="RefSeq" id="WP_348395839.1">
    <property type="nucleotide sequence ID" value="NZ_CP136600.1"/>
</dbReference>
<gene>
    <name evidence="3" type="ORF">RI844_17000</name>
</gene>
<keyword evidence="1 3" id="KW-0378">Hydrolase</keyword>
<dbReference type="InterPro" id="IPR003010">
    <property type="entry name" value="C-N_Hydrolase"/>
</dbReference>
<dbReference type="Proteomes" id="UP001301442">
    <property type="component" value="Chromosome"/>
</dbReference>
<dbReference type="PANTHER" id="PTHR43674:SF16">
    <property type="entry name" value="CARBON-NITROGEN FAMILY, PUTATIVE (AFU_ORTHOLOGUE AFUA_5G02350)-RELATED"/>
    <property type="match status" value="1"/>
</dbReference>
<reference evidence="3 4" key="1">
    <citation type="submission" date="2023-09" db="EMBL/GenBank/DDBJ databases">
        <authorList>
            <person name="Qi X."/>
        </authorList>
    </citation>
    <scope>NUCLEOTIDE SEQUENCE [LARGE SCALE GENOMIC DNA]</scope>
    <source>
        <strain evidence="3 4">S1-1</strain>
    </source>
</reference>
<dbReference type="PANTHER" id="PTHR43674">
    <property type="entry name" value="NITRILASE C965.09-RELATED"/>
    <property type="match status" value="1"/>
</dbReference>
<evidence type="ECO:0000313" key="4">
    <source>
        <dbReference type="Proteomes" id="UP001301442"/>
    </source>
</evidence>
<dbReference type="InterPro" id="IPR036526">
    <property type="entry name" value="C-N_Hydrolase_sf"/>
</dbReference>
<organism evidence="3 4">
    <name type="scientific">Thalassotalea fonticola</name>
    <dbReference type="NCBI Taxonomy" id="3065649"/>
    <lineage>
        <taxon>Bacteria</taxon>
        <taxon>Pseudomonadati</taxon>
        <taxon>Pseudomonadota</taxon>
        <taxon>Gammaproteobacteria</taxon>
        <taxon>Alteromonadales</taxon>
        <taxon>Colwelliaceae</taxon>
        <taxon>Thalassotalea</taxon>
    </lineage>
</organism>
<dbReference type="CDD" id="cd07197">
    <property type="entry name" value="nitrilase"/>
    <property type="match status" value="1"/>
</dbReference>
<sequence>MRVAVSQFATSLNTQENLATCIRVINAAAVCKPSLIVLPEFCNTQPWYVDHNHAWEQALAINGTFLQRIAQQAKKHACYIVINVTVQRGLLRDHQNGLIKSNISVTSCLFSPAGELIHQVDKPTLTEHENDFFICANKVQEVVATPFGELGFLIDSDGASFEIPNELAIRGAKLLCNSMNSYALDQSGLHDPARAHENKVFLATANKIGPLMPQQQSDIFSAQSFIPPKYLVGVGQSQIVSPDGKVLAQIVNNEEGFVFADIEMKCSGLSINNKFRPDGTELSKQLRPELYQEQILAKQKQTSDHDNNAPETTNVAIFATYKSNEQAIEDVCHYIENNLSDIIQLPELFFVADKTITNDPEQLSQIACLSKQLISQVSTVLRPFQYVCTSVVVEGVHQAVLISEHGLFATQQQLHFCRRYQWAVLGNDLNIIELPLEKGTINVAMLTADDANIPAIVKVAALNDIHLLLVPFDIQESCEVEYSLLSRAAENRICIVAASREKTFIDELSSVNESDNIYSKNKQKVHKSTGLIANLSTDFALSSQWKSRKFNGYINKPIITHQHGKITKAVIHPNAACNKLMANKYI</sequence>
<dbReference type="GO" id="GO:0016787">
    <property type="term" value="F:hydrolase activity"/>
    <property type="evidence" value="ECO:0007669"/>
    <property type="project" value="UniProtKB-KW"/>
</dbReference>
<evidence type="ECO:0000256" key="1">
    <source>
        <dbReference type="ARBA" id="ARBA00022801"/>
    </source>
</evidence>
<evidence type="ECO:0000259" key="2">
    <source>
        <dbReference type="PROSITE" id="PS50263"/>
    </source>
</evidence>
<evidence type="ECO:0000313" key="3">
    <source>
        <dbReference type="EMBL" id="WOH37045.1"/>
    </source>
</evidence>
<accession>A0ABZ0GMY0</accession>
<dbReference type="SUPFAM" id="SSF56317">
    <property type="entry name" value="Carbon-nitrogen hydrolase"/>
    <property type="match status" value="2"/>
</dbReference>
<dbReference type="Pfam" id="PF00795">
    <property type="entry name" value="CN_hydrolase"/>
    <property type="match status" value="1"/>
</dbReference>
<dbReference type="EMBL" id="CP136600">
    <property type="protein sequence ID" value="WOH37045.1"/>
    <property type="molecule type" value="Genomic_DNA"/>
</dbReference>
<dbReference type="PROSITE" id="PS50263">
    <property type="entry name" value="CN_HYDROLASE"/>
    <property type="match status" value="1"/>
</dbReference>
<protein>
    <submittedName>
        <fullName evidence="3">Nitrilase-related carbon-nitrogen hydrolase</fullName>
    </submittedName>
</protein>